<dbReference type="GeneID" id="90982564"/>
<sequence>MKEKIILDAHFDMLLDVLAFRRRGERSVLERRFLPDLRAGGVNVVVCSIFILDELLPEGALRNALDQISALRADLDESPSFALCVSARGCREAAASGRVALFLSLEGVEPLGRDILLLRVFYELGVRLVGLSWSRRNYACDGVSFDEAAPASSQGSLTSFGRELVAEACRLGMVADVSHLNDAGFREVCDMLGERGLPFIASHSNCRELAPSPRNLAEWQLEALAAAGGAIGMNAYGPFVAVERRERTPETLFAHLDSIIKRYGARSAGIGLDLCACLESLSGGYDEGGDTDLFKNHAEAGERFIKMIRERLSADDADAVLGENFLRVFERVIGQ</sequence>
<keyword evidence="2" id="KW-1185">Reference proteome</keyword>
<dbReference type="AlphaFoldDB" id="A0A073IV84"/>
<dbReference type="SUPFAM" id="SSF51556">
    <property type="entry name" value="Metallo-dependent hydrolases"/>
    <property type="match status" value="1"/>
</dbReference>
<reference evidence="1 2" key="1">
    <citation type="submission" date="2014-04" db="EMBL/GenBank/DDBJ databases">
        <title>Draft Genome Sequence of Synergistes jonesii.</title>
        <authorList>
            <person name="Coil D.A."/>
            <person name="Eisen J.A."/>
            <person name="Holland-Moritz H.E."/>
        </authorList>
    </citation>
    <scope>NUCLEOTIDE SEQUENCE [LARGE SCALE GENOMIC DNA]</scope>
    <source>
        <strain evidence="1 2">78-1</strain>
    </source>
</reference>
<dbReference type="Gene3D" id="3.20.20.140">
    <property type="entry name" value="Metal-dependent hydrolases"/>
    <property type="match status" value="1"/>
</dbReference>
<proteinExistence type="predicted"/>
<dbReference type="STRING" id="2754.EH55_08760"/>
<accession>A0A073IV84</accession>
<dbReference type="PANTHER" id="PTHR10443">
    <property type="entry name" value="MICROSOMAL DIPEPTIDASE"/>
    <property type="match status" value="1"/>
</dbReference>
<protein>
    <recommendedName>
        <fullName evidence="3">Membrane dipeptidase</fullName>
    </recommendedName>
</protein>
<dbReference type="GO" id="GO:0070573">
    <property type="term" value="F:metallodipeptidase activity"/>
    <property type="evidence" value="ECO:0007669"/>
    <property type="project" value="InterPro"/>
</dbReference>
<organism evidence="1 2">
    <name type="scientific">Synergistes jonesii</name>
    <dbReference type="NCBI Taxonomy" id="2754"/>
    <lineage>
        <taxon>Bacteria</taxon>
        <taxon>Thermotogati</taxon>
        <taxon>Synergistota</taxon>
        <taxon>Synergistia</taxon>
        <taxon>Synergistales</taxon>
        <taxon>Synergistaceae</taxon>
        <taxon>Synergistes</taxon>
    </lineage>
</organism>
<comment type="caution">
    <text evidence="1">The sequence shown here is derived from an EMBL/GenBank/DDBJ whole genome shotgun (WGS) entry which is preliminary data.</text>
</comment>
<dbReference type="Pfam" id="PF01244">
    <property type="entry name" value="Peptidase_M19"/>
    <property type="match status" value="1"/>
</dbReference>
<gene>
    <name evidence="1" type="ORF">EH55_08760</name>
</gene>
<dbReference type="PANTHER" id="PTHR10443:SF12">
    <property type="entry name" value="DIPEPTIDASE"/>
    <property type="match status" value="1"/>
</dbReference>
<dbReference type="InterPro" id="IPR008257">
    <property type="entry name" value="Pept_M19"/>
</dbReference>
<evidence type="ECO:0000313" key="2">
    <source>
        <dbReference type="Proteomes" id="UP000027665"/>
    </source>
</evidence>
<dbReference type="OrthoDB" id="9804920at2"/>
<dbReference type="PROSITE" id="PS51365">
    <property type="entry name" value="RENAL_DIPEPTIDASE_2"/>
    <property type="match status" value="1"/>
</dbReference>
<name>A0A073IV84_9BACT</name>
<evidence type="ECO:0008006" key="3">
    <source>
        <dbReference type="Google" id="ProtNLM"/>
    </source>
</evidence>
<dbReference type="EMBL" id="JMKI01000004">
    <property type="protein sequence ID" value="KEJ93381.1"/>
    <property type="molecule type" value="Genomic_DNA"/>
</dbReference>
<dbReference type="Proteomes" id="UP000027665">
    <property type="component" value="Unassembled WGS sequence"/>
</dbReference>
<evidence type="ECO:0000313" key="1">
    <source>
        <dbReference type="EMBL" id="KEJ93381.1"/>
    </source>
</evidence>
<dbReference type="InterPro" id="IPR032466">
    <property type="entry name" value="Metal_Hydrolase"/>
</dbReference>
<dbReference type="GO" id="GO:0006508">
    <property type="term" value="P:proteolysis"/>
    <property type="evidence" value="ECO:0007669"/>
    <property type="project" value="InterPro"/>
</dbReference>
<dbReference type="RefSeq" id="WP_037974224.1">
    <property type="nucleotide sequence ID" value="NZ_JMKI01000004.1"/>
</dbReference>
<dbReference type="eggNOG" id="COG2355">
    <property type="taxonomic scope" value="Bacteria"/>
</dbReference>